<organism evidence="5 6">
    <name type="scientific">Pseudomonas protegens (strain DSM 19095 / LMG 27888 / CFBP 6595 / CHA0)</name>
    <dbReference type="NCBI Taxonomy" id="1124983"/>
    <lineage>
        <taxon>Bacteria</taxon>
        <taxon>Pseudomonadati</taxon>
        <taxon>Pseudomonadota</taxon>
        <taxon>Gammaproteobacteria</taxon>
        <taxon>Pseudomonadales</taxon>
        <taxon>Pseudomonadaceae</taxon>
        <taxon>Pseudomonas</taxon>
    </lineage>
</organism>
<dbReference type="SMART" id="SM00248">
    <property type="entry name" value="ANK"/>
    <property type="match status" value="4"/>
</dbReference>
<feature type="repeat" description="ANK" evidence="3">
    <location>
        <begin position="102"/>
        <end position="134"/>
    </location>
</feature>
<dbReference type="InterPro" id="IPR002110">
    <property type="entry name" value="Ankyrin_rpt"/>
</dbReference>
<dbReference type="PROSITE" id="PS50088">
    <property type="entry name" value="ANK_REPEAT"/>
    <property type="match status" value="3"/>
</dbReference>
<dbReference type="PROSITE" id="PS50297">
    <property type="entry name" value="ANK_REP_REGION"/>
    <property type="match status" value="3"/>
</dbReference>
<sequence length="311" mass="33344">MSHLLEKAAARGDLAALERLLDAGADLEWQHKGTGRTALLAATIAGHRPAVALLLARGANVQQPCKALGYSPLAWAASHGDTALAELLIAHGAALEQASPELQRTALMNAAQAGHEAMVALLLKAGANPSPVDFQQRNAWSLAEENGHAQVMQQLEQAGTGAPPAPAPAPSLPWPPLVPGTDSSADPVTQVRAYTLALYSWEQRGNALGHDALDAAFWAEPQQLLERFCTLRPRAYPRASYGYPTTHAEADELLGCQLLKPAQAEVLVRDPASRALCYEHRFVVKRVAGQWRIDSVKRRLAGTQKWANAIL</sequence>
<dbReference type="InterPro" id="IPR036770">
    <property type="entry name" value="Ankyrin_rpt-contain_sf"/>
</dbReference>
<evidence type="ECO:0000256" key="3">
    <source>
        <dbReference type="PROSITE-ProRule" id="PRU00023"/>
    </source>
</evidence>
<proteinExistence type="predicted"/>
<keyword evidence="2 3" id="KW-0040">ANK repeat</keyword>
<dbReference type="Gene3D" id="1.25.40.20">
    <property type="entry name" value="Ankyrin repeat-containing domain"/>
    <property type="match status" value="1"/>
</dbReference>
<feature type="repeat" description="ANK" evidence="3">
    <location>
        <begin position="34"/>
        <end position="66"/>
    </location>
</feature>
<feature type="repeat" description="ANK" evidence="3">
    <location>
        <begin position="68"/>
        <end position="100"/>
    </location>
</feature>
<evidence type="ECO:0000256" key="4">
    <source>
        <dbReference type="SAM" id="MobiDB-lite"/>
    </source>
</evidence>
<dbReference type="PANTHER" id="PTHR24171">
    <property type="entry name" value="ANKYRIN REPEAT DOMAIN-CONTAINING PROTEIN 39-RELATED"/>
    <property type="match status" value="1"/>
</dbReference>
<dbReference type="EMBL" id="CP003190">
    <property type="protein sequence ID" value="AGL84272.1"/>
    <property type="molecule type" value="Genomic_DNA"/>
</dbReference>
<dbReference type="Pfam" id="PF12796">
    <property type="entry name" value="Ank_2"/>
    <property type="match status" value="1"/>
</dbReference>
<dbReference type="GeneID" id="57475494"/>
<keyword evidence="1" id="KW-0677">Repeat</keyword>
<dbReference type="PANTHER" id="PTHR24171:SF9">
    <property type="entry name" value="ANKYRIN REPEAT DOMAIN-CONTAINING PROTEIN 39"/>
    <property type="match status" value="1"/>
</dbReference>
<name>A0A2C9EKT5_PSEPH</name>
<dbReference type="SUPFAM" id="SSF48403">
    <property type="entry name" value="Ankyrin repeat"/>
    <property type="match status" value="1"/>
</dbReference>
<protein>
    <submittedName>
        <fullName evidence="5">Ankyrin repeat protein</fullName>
    </submittedName>
</protein>
<dbReference type="Proteomes" id="UP000013940">
    <property type="component" value="Chromosome"/>
</dbReference>
<evidence type="ECO:0000256" key="1">
    <source>
        <dbReference type="ARBA" id="ARBA00022737"/>
    </source>
</evidence>
<evidence type="ECO:0000313" key="6">
    <source>
        <dbReference type="Proteomes" id="UP000013940"/>
    </source>
</evidence>
<dbReference type="HOGENOM" id="CLU_893910_0_0_6"/>
<evidence type="ECO:0000313" key="5">
    <source>
        <dbReference type="EMBL" id="AGL84272.1"/>
    </source>
</evidence>
<gene>
    <name evidence="5" type="ORF">PFLCHA0_c25010</name>
</gene>
<dbReference type="Pfam" id="PF00023">
    <property type="entry name" value="Ank"/>
    <property type="match status" value="1"/>
</dbReference>
<evidence type="ECO:0000256" key="2">
    <source>
        <dbReference type="ARBA" id="ARBA00023043"/>
    </source>
</evidence>
<dbReference type="AlphaFoldDB" id="A0A2C9EKT5"/>
<feature type="region of interest" description="Disordered" evidence="4">
    <location>
        <begin position="157"/>
        <end position="185"/>
    </location>
</feature>
<dbReference type="KEGG" id="pprc:PFLCHA0_c25010"/>
<dbReference type="eggNOG" id="COG0666">
    <property type="taxonomic scope" value="Bacteria"/>
</dbReference>
<reference evidence="6" key="1">
    <citation type="journal article" date="2014" name="Genome Announc.">
        <title>Full-genome sequence of the plant growth-promoting bacterium Pseudomonas protegens CHA0.</title>
        <authorList>
            <person name="Jousset A."/>
            <person name="Schuldes J."/>
            <person name="Keel C."/>
            <person name="Maurhofer M."/>
            <person name="Daniel R."/>
            <person name="Scheu S."/>
            <person name="Thuermer A."/>
        </authorList>
    </citation>
    <scope>NUCLEOTIDE SEQUENCE [LARGE SCALE GENOMIC DNA]</scope>
    <source>
        <strain evidence="6">DSM 19095 / LMG 27888 / CFBP 6595 / CHA0</strain>
    </source>
</reference>
<dbReference type="RefSeq" id="WP_015635193.1">
    <property type="nucleotide sequence ID" value="NC_021237.1"/>
</dbReference>
<feature type="compositionally biased region" description="Pro residues" evidence="4">
    <location>
        <begin position="163"/>
        <end position="178"/>
    </location>
</feature>
<accession>A0A2C9EKT5</accession>